<dbReference type="InterPro" id="IPR008441">
    <property type="entry name" value="AfumC-like_glycosyl_Trfase"/>
</dbReference>
<dbReference type="RefSeq" id="WP_050125130.1">
    <property type="nucleotide sequence ID" value="NZ_CGXY01000015.1"/>
</dbReference>
<organism evidence="2">
    <name type="scientific">Streptococcus pneumoniae</name>
    <dbReference type="NCBI Taxonomy" id="1313"/>
    <lineage>
        <taxon>Bacteria</taxon>
        <taxon>Bacillati</taxon>
        <taxon>Bacillota</taxon>
        <taxon>Bacilli</taxon>
        <taxon>Lactobacillales</taxon>
        <taxon>Streptococcaceae</taxon>
        <taxon>Streptococcus</taxon>
    </lineage>
</organism>
<dbReference type="SUPFAM" id="SSF53448">
    <property type="entry name" value="Nucleotide-diphospho-sugar transferases"/>
    <property type="match status" value="1"/>
</dbReference>
<protein>
    <submittedName>
        <fullName evidence="2">Putative glycosyl transferase</fullName>
    </submittedName>
</protein>
<evidence type="ECO:0000313" key="2">
    <source>
        <dbReference type="EMBL" id="CAI34522.1"/>
    </source>
</evidence>
<dbReference type="CAZy" id="GT32">
    <property type="family name" value="Glycosyltransferase Family 32"/>
</dbReference>
<proteinExistence type="predicted"/>
<dbReference type="AlphaFoldDB" id="Q4JYV2"/>
<dbReference type="EMBL" id="CR931715">
    <property type="protein sequence ID" value="CAI34522.1"/>
    <property type="molecule type" value="Genomic_DNA"/>
</dbReference>
<accession>Q4JYV2</accession>
<dbReference type="InterPro" id="IPR029044">
    <property type="entry name" value="Nucleotide-diphossugar_trans"/>
</dbReference>
<gene>
    <name evidence="2" type="primary">wcrK</name>
    <name evidence="1" type="ORF">SPC35C_0013</name>
    <name evidence="2" type="ORF">SPC42_0013</name>
</gene>
<sequence>MKKIAYLIKRYGVKNVVLRAINDVLPVNLIFPSQQLRRLNWQEKVKKKLKKYVVISDSIKSEEECDIIWWLWFQGLDNAPAIVKKCRESVDKYAKRSGKRVIELTSQNLFEYIEVPNELYVKYKSGSLPLALFSDFCRISLLSNYGGLWIDSTVLITGEIEDEILNQDIFMFQASPLDYSVTKISNWMLYSKYPGHPFISSIRDTLISFYNKNNTIPDYFLFHLLVSCLIDDNRINQSFYDMDYYTNTYPHLLGRVLSEPYDTLKFENILRKTSIHKLSYKNLDNVAEDSFYNAILGLDFS</sequence>
<dbReference type="GO" id="GO:0016757">
    <property type="term" value="F:glycosyltransferase activity"/>
    <property type="evidence" value="ECO:0007669"/>
    <property type="project" value="InterPro"/>
</dbReference>
<evidence type="ECO:0000313" key="1">
    <source>
        <dbReference type="EMBL" id="CAI34331.1"/>
    </source>
</evidence>
<dbReference type="Pfam" id="PF05704">
    <property type="entry name" value="Caps_synth"/>
    <property type="match status" value="1"/>
</dbReference>
<keyword evidence="2" id="KW-0808">Transferase</keyword>
<reference evidence="2" key="1">
    <citation type="journal article" date="2006" name="PLoS Genet.">
        <title>Genetic analysis of the capsular biosynthetic locus from all 90 pneumococcal serotypes.</title>
        <authorList>
            <person name="Bentley S.D."/>
            <person name="Aanensen D.M."/>
            <person name="Mavroidi A."/>
            <person name="Saunders D."/>
            <person name="Rabbinowitsch E."/>
            <person name="Collins M."/>
            <person name="Donohoe K."/>
            <person name="Harris D."/>
            <person name="Murphy L."/>
            <person name="Quail M.A."/>
            <person name="Samuel G."/>
            <person name="Skovsted I.C."/>
            <person name="Kaltoft M.S."/>
            <person name="Barrell B."/>
            <person name="Reeves P.R."/>
            <person name="Parkhill J."/>
            <person name="Spratt B.G."/>
        </authorList>
    </citation>
    <scope>NUCLEOTIDE SEQUENCE</scope>
    <source>
        <strain evidence="2">198/71</strain>
        <strain evidence="1">7765/43</strain>
    </source>
</reference>
<dbReference type="EMBL" id="CR931706">
    <property type="protein sequence ID" value="CAI34331.1"/>
    <property type="molecule type" value="Genomic_DNA"/>
</dbReference>
<dbReference type="Gene3D" id="3.90.550.20">
    <property type="match status" value="1"/>
</dbReference>
<name>Q4JYV2_STREE</name>